<comment type="caution">
    <text evidence="3">The sequence shown here is derived from an EMBL/GenBank/DDBJ whole genome shotgun (WGS) entry which is preliminary data.</text>
</comment>
<accession>A0A1F8GFB0</accession>
<feature type="transmembrane region" description="Helical" evidence="2">
    <location>
        <begin position="35"/>
        <end position="55"/>
    </location>
</feature>
<feature type="region of interest" description="Disordered" evidence="1">
    <location>
        <begin position="1"/>
        <end position="29"/>
    </location>
</feature>
<keyword evidence="2" id="KW-0812">Transmembrane</keyword>
<keyword evidence="2" id="KW-1133">Transmembrane helix</keyword>
<feature type="compositionally biased region" description="Pro residues" evidence="1">
    <location>
        <begin position="10"/>
        <end position="22"/>
    </location>
</feature>
<evidence type="ECO:0000256" key="1">
    <source>
        <dbReference type="SAM" id="MobiDB-lite"/>
    </source>
</evidence>
<protein>
    <submittedName>
        <fullName evidence="3">Uncharacterized protein</fullName>
    </submittedName>
</protein>
<dbReference type="AlphaFoldDB" id="A0A1F8GFB0"/>
<name>A0A1F8GFB0_9BACT</name>
<keyword evidence="2" id="KW-0472">Membrane</keyword>
<evidence type="ECO:0000313" key="4">
    <source>
        <dbReference type="Proteomes" id="UP000178911"/>
    </source>
</evidence>
<proteinExistence type="predicted"/>
<dbReference type="STRING" id="1802695.A3A13_00330"/>
<evidence type="ECO:0000313" key="3">
    <source>
        <dbReference type="EMBL" id="OGN23740.1"/>
    </source>
</evidence>
<sequence length="257" mass="29263">MEEQIQPQQPTTPEPEFQPSPPQGETLRSQPDKKLSIYVLVGLIVAGVAFEFYIWEKGGLLPALPSSTVSPTPTATPDPTADWKTYTNTQYGFEFKYPLSGYYKEYFFDSTGVEVRVDDTPLFFVTYYSNFESATYDARLGGGSPKNLFEWASYYLENARRTVFMGMEAVEGTNSGDGLDPNDYYITIFFEKNNRYYDISYRIDIKKEVSDQILSTFKFIEPTACIQVITPARNIQTGEVRDFPTPCDVPEGWELVK</sequence>
<dbReference type="EMBL" id="MGKJ01000016">
    <property type="protein sequence ID" value="OGN23740.1"/>
    <property type="molecule type" value="Genomic_DNA"/>
</dbReference>
<reference evidence="3 4" key="1">
    <citation type="journal article" date="2016" name="Nat. Commun.">
        <title>Thousands of microbial genomes shed light on interconnected biogeochemical processes in an aquifer system.</title>
        <authorList>
            <person name="Anantharaman K."/>
            <person name="Brown C.T."/>
            <person name="Hug L.A."/>
            <person name="Sharon I."/>
            <person name="Castelle C.J."/>
            <person name="Probst A.J."/>
            <person name="Thomas B.C."/>
            <person name="Singh A."/>
            <person name="Wilkins M.J."/>
            <person name="Karaoz U."/>
            <person name="Brodie E.L."/>
            <person name="Williams K.H."/>
            <person name="Hubbard S.S."/>
            <person name="Banfield J.F."/>
        </authorList>
    </citation>
    <scope>NUCLEOTIDE SEQUENCE [LARGE SCALE GENOMIC DNA]</scope>
</reference>
<evidence type="ECO:0000256" key="2">
    <source>
        <dbReference type="SAM" id="Phobius"/>
    </source>
</evidence>
<gene>
    <name evidence="3" type="ORF">A3A13_00330</name>
</gene>
<dbReference type="Proteomes" id="UP000178911">
    <property type="component" value="Unassembled WGS sequence"/>
</dbReference>
<organism evidence="3 4">
    <name type="scientific">Candidatus Yanofskybacteria bacterium RIFCSPLOWO2_01_FULL_43_22</name>
    <dbReference type="NCBI Taxonomy" id="1802695"/>
    <lineage>
        <taxon>Bacteria</taxon>
        <taxon>Candidatus Yanofskyibacteriota</taxon>
    </lineage>
</organism>